<dbReference type="EMBL" id="LUAY01001842">
    <property type="protein sequence ID" value="KYB45952.1"/>
    <property type="molecule type" value="Genomic_DNA"/>
</dbReference>
<keyword evidence="1" id="KW-0805">Transcription regulation</keyword>
<dbReference type="GO" id="GO:0006355">
    <property type="term" value="P:regulation of DNA-templated transcription"/>
    <property type="evidence" value="ECO:0007669"/>
    <property type="project" value="InterPro"/>
</dbReference>
<reference evidence="5" key="1">
    <citation type="submission" date="2016-02" db="EMBL/GenBank/DDBJ databases">
        <title>Genomic sequences of Ochrobactrum anthropi.</title>
        <authorList>
            <person name="Chudasama K.S."/>
            <person name="Thaker V.S."/>
        </authorList>
    </citation>
    <scope>NUCLEOTIDE SEQUENCE [LARGE SCALE GENOMIC DNA]</scope>
    <source>
        <strain evidence="5">SUBG007</strain>
    </source>
</reference>
<evidence type="ECO:0000259" key="4">
    <source>
        <dbReference type="PROSITE" id="PS50043"/>
    </source>
</evidence>
<evidence type="ECO:0000313" key="5">
    <source>
        <dbReference type="EMBL" id="KYB45952.1"/>
    </source>
</evidence>
<dbReference type="InterPro" id="IPR036388">
    <property type="entry name" value="WH-like_DNA-bd_sf"/>
</dbReference>
<proteinExistence type="predicted"/>
<dbReference type="PANTHER" id="PTHR44688">
    <property type="entry name" value="DNA-BINDING TRANSCRIPTIONAL ACTIVATOR DEVR_DOSR"/>
    <property type="match status" value="1"/>
</dbReference>
<dbReference type="Pfam" id="PF00196">
    <property type="entry name" value="GerE"/>
    <property type="match status" value="1"/>
</dbReference>
<dbReference type="CDD" id="cd06170">
    <property type="entry name" value="LuxR_C_like"/>
    <property type="match status" value="1"/>
</dbReference>
<gene>
    <name evidence="5" type="ORF">AB664_29630</name>
</gene>
<evidence type="ECO:0000256" key="2">
    <source>
        <dbReference type="ARBA" id="ARBA00023125"/>
    </source>
</evidence>
<organism evidence="5">
    <name type="scientific">Brucella anthropi</name>
    <name type="common">Ochrobactrum anthropi</name>
    <dbReference type="NCBI Taxonomy" id="529"/>
    <lineage>
        <taxon>Bacteria</taxon>
        <taxon>Pseudomonadati</taxon>
        <taxon>Pseudomonadota</taxon>
        <taxon>Alphaproteobacteria</taxon>
        <taxon>Hyphomicrobiales</taxon>
        <taxon>Brucellaceae</taxon>
        <taxon>Brucella/Ochrobactrum group</taxon>
        <taxon>Brucella</taxon>
    </lineage>
</organism>
<dbReference type="SUPFAM" id="SSF46894">
    <property type="entry name" value="C-terminal effector domain of the bipartite response regulators"/>
    <property type="match status" value="1"/>
</dbReference>
<feature type="domain" description="HTH luxR-type" evidence="4">
    <location>
        <begin position="1"/>
        <end position="64"/>
    </location>
</feature>
<sequence>MPVERLSTRELQVLRMIGEGMSTQEMSRMLEVSAKTVGTYRERIKVKLSLPDSRSLNDVAGAYVGERIE</sequence>
<comment type="caution">
    <text evidence="5">The sequence shown here is derived from an EMBL/GenBank/DDBJ whole genome shotgun (WGS) entry which is preliminary data.</text>
</comment>
<dbReference type="PROSITE" id="PS50043">
    <property type="entry name" value="HTH_LUXR_2"/>
    <property type="match status" value="1"/>
</dbReference>
<dbReference type="GO" id="GO:0003677">
    <property type="term" value="F:DNA binding"/>
    <property type="evidence" value="ECO:0007669"/>
    <property type="project" value="UniProtKB-KW"/>
</dbReference>
<keyword evidence="3" id="KW-0804">Transcription</keyword>
<dbReference type="InterPro" id="IPR000792">
    <property type="entry name" value="Tscrpt_reg_LuxR_C"/>
</dbReference>
<dbReference type="AlphaFoldDB" id="A0A656Z656"/>
<dbReference type="InterPro" id="IPR016032">
    <property type="entry name" value="Sig_transdc_resp-reg_C-effctor"/>
</dbReference>
<dbReference type="Gene3D" id="1.10.10.10">
    <property type="entry name" value="Winged helix-like DNA-binding domain superfamily/Winged helix DNA-binding domain"/>
    <property type="match status" value="1"/>
</dbReference>
<keyword evidence="2" id="KW-0238">DNA-binding</keyword>
<accession>A0A656Z656</accession>
<dbReference type="PANTHER" id="PTHR44688:SF16">
    <property type="entry name" value="DNA-BINDING TRANSCRIPTIONAL ACTIVATOR DEVR_DOSR"/>
    <property type="match status" value="1"/>
</dbReference>
<evidence type="ECO:0000256" key="1">
    <source>
        <dbReference type="ARBA" id="ARBA00023015"/>
    </source>
</evidence>
<dbReference type="PRINTS" id="PR00038">
    <property type="entry name" value="HTHLUXR"/>
</dbReference>
<protein>
    <recommendedName>
        <fullName evidence="4">HTH luxR-type domain-containing protein</fullName>
    </recommendedName>
</protein>
<evidence type="ECO:0000256" key="3">
    <source>
        <dbReference type="ARBA" id="ARBA00023163"/>
    </source>
</evidence>
<dbReference type="SMART" id="SM00421">
    <property type="entry name" value="HTH_LUXR"/>
    <property type="match status" value="1"/>
</dbReference>
<name>A0A656Z656_BRUAN</name>